<evidence type="ECO:0000313" key="1">
    <source>
        <dbReference type="EMBL" id="CAG8619035.1"/>
    </source>
</evidence>
<organism evidence="1 2">
    <name type="scientific">Ambispora leptoticha</name>
    <dbReference type="NCBI Taxonomy" id="144679"/>
    <lineage>
        <taxon>Eukaryota</taxon>
        <taxon>Fungi</taxon>
        <taxon>Fungi incertae sedis</taxon>
        <taxon>Mucoromycota</taxon>
        <taxon>Glomeromycotina</taxon>
        <taxon>Glomeromycetes</taxon>
        <taxon>Archaeosporales</taxon>
        <taxon>Ambisporaceae</taxon>
        <taxon>Ambispora</taxon>
    </lineage>
</organism>
<sequence>ERFLHHLRKQFSLQKFQRVEEHKDLLEQNKRTGISSWPCEVMGRVTSFERPSTVYLMNYFVGMLGASMINEEIRTIETEPAIMNC</sequence>
<keyword evidence="2" id="KW-1185">Reference proteome</keyword>
<dbReference type="AlphaFoldDB" id="A0A9N9CX87"/>
<name>A0A9N9CX87_9GLOM</name>
<evidence type="ECO:0000313" key="2">
    <source>
        <dbReference type="Proteomes" id="UP000789508"/>
    </source>
</evidence>
<dbReference type="EMBL" id="CAJVPS010005835">
    <property type="protein sequence ID" value="CAG8619035.1"/>
    <property type="molecule type" value="Genomic_DNA"/>
</dbReference>
<reference evidence="1" key="1">
    <citation type="submission" date="2021-06" db="EMBL/GenBank/DDBJ databases">
        <authorList>
            <person name="Kallberg Y."/>
            <person name="Tangrot J."/>
            <person name="Rosling A."/>
        </authorList>
    </citation>
    <scope>NUCLEOTIDE SEQUENCE</scope>
    <source>
        <strain evidence="1">FL130A</strain>
    </source>
</reference>
<dbReference type="Proteomes" id="UP000789508">
    <property type="component" value="Unassembled WGS sequence"/>
</dbReference>
<accession>A0A9N9CX87</accession>
<gene>
    <name evidence="1" type="ORF">ALEPTO_LOCUS8883</name>
</gene>
<comment type="caution">
    <text evidence="1">The sequence shown here is derived from an EMBL/GenBank/DDBJ whole genome shotgun (WGS) entry which is preliminary data.</text>
</comment>
<feature type="non-terminal residue" evidence="1">
    <location>
        <position position="1"/>
    </location>
</feature>
<proteinExistence type="predicted"/>
<protein>
    <submittedName>
        <fullName evidence="1">7701_t:CDS:1</fullName>
    </submittedName>
</protein>